<evidence type="ECO:0000313" key="2">
    <source>
        <dbReference type="RefSeq" id="XP_052110755.1"/>
    </source>
</evidence>
<accession>A0A9C6TBB1</accession>
<organism evidence="1 2">
    <name type="scientific">Arachis duranensis</name>
    <name type="common">Wild peanut</name>
    <dbReference type="NCBI Taxonomy" id="130453"/>
    <lineage>
        <taxon>Eukaryota</taxon>
        <taxon>Viridiplantae</taxon>
        <taxon>Streptophyta</taxon>
        <taxon>Embryophyta</taxon>
        <taxon>Tracheophyta</taxon>
        <taxon>Spermatophyta</taxon>
        <taxon>Magnoliopsida</taxon>
        <taxon>eudicotyledons</taxon>
        <taxon>Gunneridae</taxon>
        <taxon>Pentapetalae</taxon>
        <taxon>rosids</taxon>
        <taxon>fabids</taxon>
        <taxon>Fabales</taxon>
        <taxon>Fabaceae</taxon>
        <taxon>Papilionoideae</taxon>
        <taxon>50 kb inversion clade</taxon>
        <taxon>dalbergioids sensu lato</taxon>
        <taxon>Dalbergieae</taxon>
        <taxon>Pterocarpus clade</taxon>
        <taxon>Arachis</taxon>
    </lineage>
</organism>
<keyword evidence="1" id="KW-1185">Reference proteome</keyword>
<gene>
    <name evidence="2" type="primary">LOC107495326</name>
</gene>
<dbReference type="GeneID" id="107495326"/>
<dbReference type="Proteomes" id="UP000515211">
    <property type="component" value="Chromosome 9"/>
</dbReference>
<protein>
    <submittedName>
        <fullName evidence="2">Uncharacterized protein LOC107495326 isoform X2</fullName>
    </submittedName>
</protein>
<sequence length="127" mass="15406">MVSLNRRRQRDSGRRRCCYRRRELYLRDSDRRERFCDLWKHRRSSGLSFCQSRPCCRRRKSWPSSSPESGRRCRLRWLPDYRQTGSVIAAVPVQPFLLRSCCDGYCESGWELRFWLPSVRAEVERIL</sequence>
<evidence type="ECO:0000313" key="1">
    <source>
        <dbReference type="Proteomes" id="UP000515211"/>
    </source>
</evidence>
<reference evidence="1" key="1">
    <citation type="journal article" date="2016" name="Nat. Genet.">
        <title>The genome sequences of Arachis duranensis and Arachis ipaensis, the diploid ancestors of cultivated peanut.</title>
        <authorList>
            <person name="Bertioli D.J."/>
            <person name="Cannon S.B."/>
            <person name="Froenicke L."/>
            <person name="Huang G."/>
            <person name="Farmer A.D."/>
            <person name="Cannon E.K."/>
            <person name="Liu X."/>
            <person name="Gao D."/>
            <person name="Clevenger J."/>
            <person name="Dash S."/>
            <person name="Ren L."/>
            <person name="Moretzsohn M.C."/>
            <person name="Shirasawa K."/>
            <person name="Huang W."/>
            <person name="Vidigal B."/>
            <person name="Abernathy B."/>
            <person name="Chu Y."/>
            <person name="Niederhuth C.E."/>
            <person name="Umale P."/>
            <person name="Araujo A.C."/>
            <person name="Kozik A."/>
            <person name="Kim K.D."/>
            <person name="Burow M.D."/>
            <person name="Varshney R.K."/>
            <person name="Wang X."/>
            <person name="Zhang X."/>
            <person name="Barkley N."/>
            <person name="Guimaraes P.M."/>
            <person name="Isobe S."/>
            <person name="Guo B."/>
            <person name="Liao B."/>
            <person name="Stalker H.T."/>
            <person name="Schmitz R.J."/>
            <person name="Scheffler B.E."/>
            <person name="Leal-Bertioli S.C."/>
            <person name="Xun X."/>
            <person name="Jackson S.A."/>
            <person name="Michelmore R."/>
            <person name="Ozias-Akins P."/>
        </authorList>
    </citation>
    <scope>NUCLEOTIDE SEQUENCE [LARGE SCALE GENOMIC DNA]</scope>
    <source>
        <strain evidence="1">cv. V14167</strain>
    </source>
</reference>
<dbReference type="RefSeq" id="XP_052110755.1">
    <property type="nucleotide sequence ID" value="XM_052254795.1"/>
</dbReference>
<name>A0A9C6TBB1_ARADU</name>
<proteinExistence type="predicted"/>
<reference evidence="2" key="2">
    <citation type="submission" date="2025-08" db="UniProtKB">
        <authorList>
            <consortium name="RefSeq"/>
        </authorList>
    </citation>
    <scope>IDENTIFICATION</scope>
    <source>
        <tissue evidence="2">Whole plant</tissue>
    </source>
</reference>
<dbReference type="AlphaFoldDB" id="A0A9C6TBB1"/>